<dbReference type="EMBL" id="LXTW01000032">
    <property type="protein sequence ID" value="OBX83471.1"/>
    <property type="molecule type" value="Genomic_DNA"/>
</dbReference>
<comment type="caution">
    <text evidence="2">The sequence shown here is derived from an EMBL/GenBank/DDBJ whole genome shotgun (WGS) entry which is preliminary data.</text>
</comment>
<dbReference type="Proteomes" id="UP000092671">
    <property type="component" value="Unassembled WGS sequence"/>
</dbReference>
<proteinExistence type="predicted"/>
<evidence type="ECO:0000313" key="2">
    <source>
        <dbReference type="EMBL" id="OBX83471.1"/>
    </source>
</evidence>
<protein>
    <submittedName>
        <fullName evidence="2">Uncharacterized protein</fullName>
    </submittedName>
</protein>
<sequence>MSDGWDDKAVIRNKNCYVRTKRLSYHKMLMNFGILKWVWGVDNIIYNGEIIEKFYFYLMLLSD</sequence>
<dbReference type="EMBL" id="LZDN01000001">
    <property type="protein sequence ID" value="OBX52426.1"/>
    <property type="molecule type" value="Genomic_DNA"/>
</dbReference>
<dbReference type="STRING" id="478.A7456_05470"/>
<evidence type="ECO:0000313" key="4">
    <source>
        <dbReference type="Proteomes" id="UP000092671"/>
    </source>
</evidence>
<dbReference type="Proteomes" id="UP000092575">
    <property type="component" value="Unassembled WGS sequence"/>
</dbReference>
<reference evidence="1 4" key="2">
    <citation type="submission" date="2016-06" db="EMBL/GenBank/DDBJ databases">
        <title>Draft genome of Moraxella nonliquefaciens CCUG 60284.</title>
        <authorList>
            <person name="Salva-Serra F."/>
            <person name="Engstrom-Jakobsson H."/>
            <person name="Thorell K."/>
            <person name="Gonzales-Siles L."/>
            <person name="Karlsson R."/>
            <person name="Boulund F."/>
            <person name="Engstrand L."/>
            <person name="Kristiansson E."/>
            <person name="Moore E."/>
        </authorList>
    </citation>
    <scope>NUCLEOTIDE SEQUENCE [LARGE SCALE GENOMIC DNA]</scope>
    <source>
        <strain evidence="1 4">CCUG 60284</strain>
    </source>
</reference>
<name>A0A1B8QJ17_MORNO</name>
<dbReference type="AlphaFoldDB" id="A0A1B8QJ17"/>
<reference evidence="2 3" key="1">
    <citation type="submission" date="2016-05" db="EMBL/GenBank/DDBJ databases">
        <title>Draft genome sequence of Moraxella nonliquefaciens CCUG 348T.</title>
        <authorList>
            <person name="Salva-Serra F."/>
            <person name="Engstrom-Jakobsson H."/>
            <person name="Thorell K."/>
            <person name="Gonzales-Siles L."/>
            <person name="Karlsson R."/>
            <person name="Boulund F."/>
            <person name="Engstrand L."/>
            <person name="Kristiansson E."/>
            <person name="Moore E."/>
        </authorList>
    </citation>
    <scope>NUCLEOTIDE SEQUENCE [LARGE SCALE GENOMIC DNA]</scope>
    <source>
        <strain evidence="2 3">CCUG 348</strain>
    </source>
</reference>
<evidence type="ECO:0000313" key="3">
    <source>
        <dbReference type="Proteomes" id="UP000092575"/>
    </source>
</evidence>
<accession>A0A1B8QJ17</accession>
<gene>
    <name evidence="2" type="ORF">A7456_05470</name>
    <name evidence="1" type="ORF">A9Z60_01800</name>
</gene>
<organism evidence="2 3">
    <name type="scientific">Moraxella nonliquefaciens</name>
    <dbReference type="NCBI Taxonomy" id="478"/>
    <lineage>
        <taxon>Bacteria</taxon>
        <taxon>Pseudomonadati</taxon>
        <taxon>Pseudomonadota</taxon>
        <taxon>Gammaproteobacteria</taxon>
        <taxon>Moraxellales</taxon>
        <taxon>Moraxellaceae</taxon>
        <taxon>Moraxella</taxon>
    </lineage>
</organism>
<evidence type="ECO:0000313" key="1">
    <source>
        <dbReference type="EMBL" id="OBX52426.1"/>
    </source>
</evidence>